<gene>
    <name evidence="2" type="ORF">PHLCEN_2v12871</name>
</gene>
<keyword evidence="3" id="KW-1185">Reference proteome</keyword>
<organism evidence="2 3">
    <name type="scientific">Hermanssonia centrifuga</name>
    <dbReference type="NCBI Taxonomy" id="98765"/>
    <lineage>
        <taxon>Eukaryota</taxon>
        <taxon>Fungi</taxon>
        <taxon>Dikarya</taxon>
        <taxon>Basidiomycota</taxon>
        <taxon>Agaricomycotina</taxon>
        <taxon>Agaricomycetes</taxon>
        <taxon>Polyporales</taxon>
        <taxon>Meruliaceae</taxon>
        <taxon>Hermanssonia</taxon>
    </lineage>
</organism>
<name>A0A2R6NFP8_9APHY</name>
<evidence type="ECO:0000256" key="1">
    <source>
        <dbReference type="SAM" id="MobiDB-lite"/>
    </source>
</evidence>
<evidence type="ECO:0000313" key="3">
    <source>
        <dbReference type="Proteomes" id="UP000186601"/>
    </source>
</evidence>
<feature type="compositionally biased region" description="Polar residues" evidence="1">
    <location>
        <begin position="11"/>
        <end position="31"/>
    </location>
</feature>
<feature type="region of interest" description="Disordered" evidence="1">
    <location>
        <begin position="254"/>
        <end position="276"/>
    </location>
</feature>
<accession>A0A2R6NFP8</accession>
<comment type="caution">
    <text evidence="2">The sequence shown here is derived from an EMBL/GenBank/DDBJ whole genome shotgun (WGS) entry which is preliminary data.</text>
</comment>
<feature type="region of interest" description="Disordered" evidence="1">
    <location>
        <begin position="1"/>
        <end position="87"/>
    </location>
</feature>
<dbReference type="Proteomes" id="UP000186601">
    <property type="component" value="Unassembled WGS sequence"/>
</dbReference>
<feature type="compositionally biased region" description="Polar residues" evidence="1">
    <location>
        <begin position="68"/>
        <end position="77"/>
    </location>
</feature>
<evidence type="ECO:0000313" key="2">
    <source>
        <dbReference type="EMBL" id="PSR71217.1"/>
    </source>
</evidence>
<dbReference type="EMBL" id="MLYV02001290">
    <property type="protein sequence ID" value="PSR71217.1"/>
    <property type="molecule type" value="Genomic_DNA"/>
</dbReference>
<reference evidence="2 3" key="1">
    <citation type="submission" date="2018-02" db="EMBL/GenBank/DDBJ databases">
        <title>Genome sequence of the basidiomycete white-rot fungus Phlebia centrifuga.</title>
        <authorList>
            <person name="Granchi Z."/>
            <person name="Peng M."/>
            <person name="de Vries R.P."/>
            <person name="Hilden K."/>
            <person name="Makela M.R."/>
            <person name="Grigoriev I."/>
            <person name="Riley R."/>
        </authorList>
    </citation>
    <scope>NUCLEOTIDE SEQUENCE [LARGE SCALE GENOMIC DNA]</scope>
    <source>
        <strain evidence="2 3">FBCC195</strain>
    </source>
</reference>
<proteinExistence type="predicted"/>
<dbReference type="AlphaFoldDB" id="A0A2R6NFP8"/>
<protein>
    <submittedName>
        <fullName evidence="2">Uncharacterized protein</fullName>
    </submittedName>
</protein>
<feature type="compositionally biased region" description="Basic residues" evidence="1">
    <location>
        <begin position="34"/>
        <end position="46"/>
    </location>
</feature>
<sequence length="298" mass="33196">MARRRTPLSKRATTSTDGLMDTQLSPGHSSPTRNRGRGGTRGKKTSVLRGLDIPHAVSVGNSKRETRSATSKHNVPTQGPFLEPSDVQQTTAVPPGLDLLHWERLSAPVDTATSRDVQHEIEETPLKEDYQPKETRRASKLAKLQEALIEKEEKQAVINAIVKSWSPLVVAKPKEASTCYCNPNLPPCEAALTAGYYFTHSCSTSDEPPTQRISPQPVECGRMWDVAKEYAGSSYLMIGTKYWNVDRKPPLVYHPNDKPMPSEREKMVAEEGPDLSEPCEEDIQHVFNDYIDVDQCET</sequence>
<feature type="compositionally biased region" description="Basic and acidic residues" evidence="1">
    <location>
        <begin position="254"/>
        <end position="269"/>
    </location>
</feature>